<evidence type="ECO:0000313" key="2">
    <source>
        <dbReference type="EMBL" id="MFB6395188.1"/>
    </source>
</evidence>
<gene>
    <name evidence="2" type="ORF">AAFH96_19055</name>
</gene>
<feature type="region of interest" description="Disordered" evidence="1">
    <location>
        <begin position="56"/>
        <end position="82"/>
    </location>
</feature>
<name>A0ABV5CT53_9ACTN</name>
<keyword evidence="2" id="KW-0969">Cilium</keyword>
<comment type="caution">
    <text evidence="2">The sequence shown here is derived from an EMBL/GenBank/DDBJ whole genome shotgun (WGS) entry which is preliminary data.</text>
</comment>
<dbReference type="Proteomes" id="UP001582793">
    <property type="component" value="Unassembled WGS sequence"/>
</dbReference>
<sequence>MFRRTRSGDADGALTPVRWPGRPRPATVLRAALVAVLLALAAAVLTARADPDRTAACGPPIAADPTGPPSGGSFPAPDAPPGRLAVPAGSVGVPVRPAEPAALAVVRPGSRIDLLALPAGAGAQPAPEPLRLATGALVLDVVAVDGATALYLALTPDQANRTLGMPETTRFGVVVPP</sequence>
<keyword evidence="3" id="KW-1185">Reference proteome</keyword>
<accession>A0ABV5CT53</accession>
<keyword evidence="2" id="KW-0966">Cell projection</keyword>
<evidence type="ECO:0000313" key="3">
    <source>
        <dbReference type="Proteomes" id="UP001582793"/>
    </source>
</evidence>
<dbReference type="RefSeq" id="WP_375735084.1">
    <property type="nucleotide sequence ID" value="NZ_JBCGDC010000052.1"/>
</dbReference>
<reference evidence="2 3" key="1">
    <citation type="submission" date="2024-04" db="EMBL/GenBank/DDBJ databases">
        <title>Polymorphospora sp. isolated from Baiyangdian Lake in Xiong'an New Area.</title>
        <authorList>
            <person name="Zhang X."/>
            <person name="Liu J."/>
        </authorList>
    </citation>
    <scope>NUCLEOTIDE SEQUENCE [LARGE SCALE GENOMIC DNA]</scope>
    <source>
        <strain evidence="2 3">2-325</strain>
    </source>
</reference>
<evidence type="ECO:0000256" key="1">
    <source>
        <dbReference type="SAM" id="MobiDB-lite"/>
    </source>
</evidence>
<keyword evidence="2" id="KW-0282">Flagellum</keyword>
<dbReference type="EMBL" id="JBCGDC010000052">
    <property type="protein sequence ID" value="MFB6395188.1"/>
    <property type="molecule type" value="Genomic_DNA"/>
</dbReference>
<protein>
    <submittedName>
        <fullName evidence="2">Flagellar biosynthesis protein FlgA</fullName>
    </submittedName>
</protein>
<organism evidence="2 3">
    <name type="scientific">Polymorphospora lycopeni</name>
    <dbReference type="NCBI Taxonomy" id="3140240"/>
    <lineage>
        <taxon>Bacteria</taxon>
        <taxon>Bacillati</taxon>
        <taxon>Actinomycetota</taxon>
        <taxon>Actinomycetes</taxon>
        <taxon>Micromonosporales</taxon>
        <taxon>Micromonosporaceae</taxon>
        <taxon>Polymorphospora</taxon>
    </lineage>
</organism>
<proteinExistence type="predicted"/>